<dbReference type="OrthoDB" id="256869at2"/>
<keyword evidence="4" id="KW-1185">Reference proteome</keyword>
<dbReference type="InterPro" id="IPR036291">
    <property type="entry name" value="NAD(P)-bd_dom_sf"/>
</dbReference>
<dbReference type="KEGG" id="cwo:Cwoe_5494"/>
<name>D3EZR1_CONWI</name>
<evidence type="ECO:0000313" key="4">
    <source>
        <dbReference type="Proteomes" id="UP000008229"/>
    </source>
</evidence>
<dbReference type="Proteomes" id="UP000008229">
    <property type="component" value="Chromosome"/>
</dbReference>
<dbReference type="Gene3D" id="3.40.50.720">
    <property type="entry name" value="NAD(P)-binding Rossmann-like Domain"/>
    <property type="match status" value="1"/>
</dbReference>
<dbReference type="Pfam" id="PF22725">
    <property type="entry name" value="GFO_IDH_MocA_C3"/>
    <property type="match status" value="1"/>
</dbReference>
<dbReference type="SUPFAM" id="SSF51735">
    <property type="entry name" value="NAD(P)-binding Rossmann-fold domains"/>
    <property type="match status" value="1"/>
</dbReference>
<proteinExistence type="predicted"/>
<dbReference type="SUPFAM" id="SSF55347">
    <property type="entry name" value="Glyceraldehyde-3-phosphate dehydrogenase-like, C-terminal domain"/>
    <property type="match status" value="1"/>
</dbReference>
<evidence type="ECO:0000259" key="1">
    <source>
        <dbReference type="Pfam" id="PF01408"/>
    </source>
</evidence>
<dbReference type="eggNOG" id="COG0673">
    <property type="taxonomic scope" value="Bacteria"/>
</dbReference>
<dbReference type="AlphaFoldDB" id="D3EZR1"/>
<dbReference type="InterPro" id="IPR051450">
    <property type="entry name" value="Gfo/Idh/MocA_Oxidoreductases"/>
</dbReference>
<dbReference type="PANTHER" id="PTHR43377:SF1">
    <property type="entry name" value="BILIVERDIN REDUCTASE A"/>
    <property type="match status" value="1"/>
</dbReference>
<dbReference type="HOGENOM" id="CLU_023194_10_0_11"/>
<organism evidence="3 4">
    <name type="scientific">Conexibacter woesei (strain DSM 14684 / CCUG 47730 / CIP 108061 / JCM 11494 / NBRC 100937 / ID131577)</name>
    <dbReference type="NCBI Taxonomy" id="469383"/>
    <lineage>
        <taxon>Bacteria</taxon>
        <taxon>Bacillati</taxon>
        <taxon>Actinomycetota</taxon>
        <taxon>Thermoleophilia</taxon>
        <taxon>Solirubrobacterales</taxon>
        <taxon>Conexibacteraceae</taxon>
        <taxon>Conexibacter</taxon>
    </lineage>
</organism>
<protein>
    <submittedName>
        <fullName evidence="3">Oxidoreductase domain protein</fullName>
    </submittedName>
</protein>
<dbReference type="STRING" id="469383.Cwoe_5494"/>
<reference evidence="3 4" key="1">
    <citation type="journal article" date="2010" name="Stand. Genomic Sci.">
        <title>Complete genome sequence of Conexibacter woesei type strain (ID131577).</title>
        <authorList>
            <person name="Pukall R."/>
            <person name="Lapidus A."/>
            <person name="Glavina Del Rio T."/>
            <person name="Copeland A."/>
            <person name="Tice H."/>
            <person name="Cheng J.-F."/>
            <person name="Lucas S."/>
            <person name="Chen F."/>
            <person name="Nolan M."/>
            <person name="Bruce D."/>
            <person name="Goodwin L."/>
            <person name="Pitluck S."/>
            <person name="Mavromatis K."/>
            <person name="Ivanova N."/>
            <person name="Ovchinnikova G."/>
            <person name="Pati A."/>
            <person name="Chen A."/>
            <person name="Palaniappan K."/>
            <person name="Land M."/>
            <person name="Hauser L."/>
            <person name="Chang Y.-J."/>
            <person name="Jeffries C.D."/>
            <person name="Chain P."/>
            <person name="Meincke L."/>
            <person name="Sims D."/>
            <person name="Brettin T."/>
            <person name="Detter J.C."/>
            <person name="Rohde M."/>
            <person name="Goeker M."/>
            <person name="Bristow J."/>
            <person name="Eisen J.A."/>
            <person name="Markowitz V."/>
            <person name="Kyrpides N.C."/>
            <person name="Klenk H.-P."/>
            <person name="Hugenholtz P."/>
        </authorList>
    </citation>
    <scope>NUCLEOTIDE SEQUENCE [LARGE SCALE GENOMIC DNA]</scope>
    <source>
        <strain evidence="4">DSM 14684 / CIP 108061 / JCM 11494 / NBRC 100937 / ID131577</strain>
    </source>
</reference>
<dbReference type="RefSeq" id="WP_012936950.1">
    <property type="nucleotide sequence ID" value="NC_013739.1"/>
</dbReference>
<dbReference type="InterPro" id="IPR000683">
    <property type="entry name" value="Gfo/Idh/MocA-like_OxRdtase_N"/>
</dbReference>
<accession>D3EZR1</accession>
<dbReference type="Gene3D" id="3.30.360.10">
    <property type="entry name" value="Dihydrodipicolinate Reductase, domain 2"/>
    <property type="match status" value="1"/>
</dbReference>
<evidence type="ECO:0000259" key="2">
    <source>
        <dbReference type="Pfam" id="PF22725"/>
    </source>
</evidence>
<dbReference type="EMBL" id="CP001854">
    <property type="protein sequence ID" value="ADB53899.1"/>
    <property type="molecule type" value="Genomic_DNA"/>
</dbReference>
<reference evidence="4" key="2">
    <citation type="submission" date="2010-01" db="EMBL/GenBank/DDBJ databases">
        <title>The complete genome of Conexibacter woesei DSM 14684.</title>
        <authorList>
            <consortium name="US DOE Joint Genome Institute (JGI-PGF)"/>
            <person name="Lucas S."/>
            <person name="Copeland A."/>
            <person name="Lapidus A."/>
            <person name="Glavina del Rio T."/>
            <person name="Dalin E."/>
            <person name="Tice H."/>
            <person name="Bruce D."/>
            <person name="Goodwin L."/>
            <person name="Pitluck S."/>
            <person name="Kyrpides N."/>
            <person name="Mavromatis K."/>
            <person name="Ivanova N."/>
            <person name="Mikhailova N."/>
            <person name="Chertkov O."/>
            <person name="Brettin T."/>
            <person name="Detter J.C."/>
            <person name="Han C."/>
            <person name="Larimer F."/>
            <person name="Land M."/>
            <person name="Hauser L."/>
            <person name="Markowitz V."/>
            <person name="Cheng J.-F."/>
            <person name="Hugenholtz P."/>
            <person name="Woyke T."/>
            <person name="Wu D."/>
            <person name="Pukall R."/>
            <person name="Steenblock K."/>
            <person name="Schneider S."/>
            <person name="Klenk H.-P."/>
            <person name="Eisen J.A."/>
        </authorList>
    </citation>
    <scope>NUCLEOTIDE SEQUENCE [LARGE SCALE GENOMIC DNA]</scope>
    <source>
        <strain evidence="4">DSM 14684 / CIP 108061 / JCM 11494 / NBRC 100937 / ID131577</strain>
    </source>
</reference>
<gene>
    <name evidence="3" type="ordered locus">Cwoe_5494</name>
</gene>
<feature type="domain" description="GFO/IDH/MocA-like oxidoreductase" evidence="2">
    <location>
        <begin position="136"/>
        <end position="245"/>
    </location>
</feature>
<dbReference type="InterPro" id="IPR055170">
    <property type="entry name" value="GFO_IDH_MocA-like_dom"/>
</dbReference>
<dbReference type="PANTHER" id="PTHR43377">
    <property type="entry name" value="BILIVERDIN REDUCTASE A"/>
    <property type="match status" value="1"/>
</dbReference>
<dbReference type="Pfam" id="PF01408">
    <property type="entry name" value="GFO_IDH_MocA"/>
    <property type="match status" value="1"/>
</dbReference>
<feature type="domain" description="Gfo/Idh/MocA-like oxidoreductase N-terminal" evidence="1">
    <location>
        <begin position="9"/>
        <end position="127"/>
    </location>
</feature>
<dbReference type="GO" id="GO:0000166">
    <property type="term" value="F:nucleotide binding"/>
    <property type="evidence" value="ECO:0007669"/>
    <property type="project" value="InterPro"/>
</dbReference>
<sequence length="345" mass="37319" precursor="true">MTNSPPALRGVVVGLGVMGSLHARVLSSLPGVDLVAAVDPSEERRQDAAATYAHVRSHATLAEALAAHEVDFAAVAVPVEHLPTAAGEALDAGLHVLVEKPTAPTEEQALALAARAEERALVLCVGHVERFNPAVRLMKRKLDEGVVGRVIQMQARRLSPFPNRDAMKGVALDLATHDIDVMRYLTGSDVSRVYAETEQRLDGEREDMLCATMRFDDGTTGLLDVNWLTPTKVRQLSVTGEQGMLTVDYLTQELRFHEHPTRATRWDTLASLRGGGEGDMVRYALERREPLRVEWESFLDAVRDGGVAPVTARDGAAALSTARAIQRSGSTHEVVVPAYRSVAAG</sequence>
<evidence type="ECO:0000313" key="3">
    <source>
        <dbReference type="EMBL" id="ADB53899.1"/>
    </source>
</evidence>